<dbReference type="InterPro" id="IPR037066">
    <property type="entry name" value="Plug_dom_sf"/>
</dbReference>
<dbReference type="AlphaFoldDB" id="A0A5B8UDZ8"/>
<keyword evidence="1" id="KW-0472">Membrane</keyword>
<dbReference type="EMBL" id="CP042433">
    <property type="protein sequence ID" value="QEC54349.1"/>
    <property type="molecule type" value="Genomic_DNA"/>
</dbReference>
<dbReference type="InterPro" id="IPR023997">
    <property type="entry name" value="TonB-dep_OMP_SusC/RagA_CS"/>
</dbReference>
<dbReference type="InterPro" id="IPR008969">
    <property type="entry name" value="CarboxyPept-like_regulatory"/>
</dbReference>
<dbReference type="OrthoDB" id="9768177at2"/>
<dbReference type="NCBIfam" id="TIGR04057">
    <property type="entry name" value="SusC_RagA_signa"/>
    <property type="match status" value="1"/>
</dbReference>
<dbReference type="Gene3D" id="2.170.130.10">
    <property type="entry name" value="TonB-dependent receptor, plug domain"/>
    <property type="match status" value="1"/>
</dbReference>
<dbReference type="SUPFAM" id="SSF49464">
    <property type="entry name" value="Carboxypeptidase regulatory domain-like"/>
    <property type="match status" value="1"/>
</dbReference>
<evidence type="ECO:0000313" key="4">
    <source>
        <dbReference type="Proteomes" id="UP000321204"/>
    </source>
</evidence>
<comment type="subcellular location">
    <subcellularLocation>
        <location evidence="1">Cell outer membrane</location>
        <topology evidence="1">Multi-pass membrane protein</topology>
    </subcellularLocation>
</comment>
<keyword evidence="1" id="KW-0998">Cell outer membrane</keyword>
<evidence type="ECO:0000313" key="3">
    <source>
        <dbReference type="EMBL" id="QEC54349.1"/>
    </source>
</evidence>
<dbReference type="PROSITE" id="PS52016">
    <property type="entry name" value="TONB_DEPENDENT_REC_3"/>
    <property type="match status" value="1"/>
</dbReference>
<dbReference type="Pfam" id="PF13715">
    <property type="entry name" value="CarbopepD_reg_2"/>
    <property type="match status" value="1"/>
</dbReference>
<dbReference type="Gene3D" id="2.60.40.1120">
    <property type="entry name" value="Carboxypeptidase-like, regulatory domain"/>
    <property type="match status" value="1"/>
</dbReference>
<name>A0A5B8UDZ8_9BACT</name>
<dbReference type="InterPro" id="IPR012910">
    <property type="entry name" value="Plug_dom"/>
</dbReference>
<accession>A0A5B8UDZ8</accession>
<keyword evidence="4" id="KW-1185">Reference proteome</keyword>
<keyword evidence="1" id="KW-1134">Transmembrane beta strand</keyword>
<protein>
    <recommendedName>
        <fullName evidence="2">TonB-dependent receptor plug domain-containing protein</fullName>
    </recommendedName>
</protein>
<reference evidence="3 4" key="1">
    <citation type="journal article" date="2015" name="Int. J. Syst. Evol. Microbiol.">
        <title>Flavisolibacter ginsenosidimutans sp. nov., with ginsenoside-converting activity isolated from soil used for cultivating ginseng.</title>
        <authorList>
            <person name="Zhao Y."/>
            <person name="Liu Q."/>
            <person name="Kang M.S."/>
            <person name="Jin F."/>
            <person name="Yu H."/>
            <person name="Im W.T."/>
        </authorList>
    </citation>
    <scope>NUCLEOTIDE SEQUENCE [LARGE SCALE GENOMIC DNA]</scope>
    <source>
        <strain evidence="3 4">Gsoil 636</strain>
    </source>
</reference>
<organism evidence="3 4">
    <name type="scientific">Flavisolibacter ginsenosidimutans</name>
    <dbReference type="NCBI Taxonomy" id="661481"/>
    <lineage>
        <taxon>Bacteria</taxon>
        <taxon>Pseudomonadati</taxon>
        <taxon>Bacteroidota</taxon>
        <taxon>Chitinophagia</taxon>
        <taxon>Chitinophagales</taxon>
        <taxon>Chitinophagaceae</taxon>
        <taxon>Flavisolibacter</taxon>
    </lineage>
</organism>
<evidence type="ECO:0000259" key="2">
    <source>
        <dbReference type="Pfam" id="PF07715"/>
    </source>
</evidence>
<dbReference type="SUPFAM" id="SSF56935">
    <property type="entry name" value="Porins"/>
    <property type="match status" value="1"/>
</dbReference>
<sequence>MKELFTLLNFFFSWLGSKKIRMSKKNLFVYFFILALSTTALAQHSVTGTVRDLKGEPLSGVSINVKNSSIGTTSDKNGSYSISVLDQNSALIFSMIGFTTQEINLNGRASVDLTLAGKTSNLNEVIITGYKTQDRTTLTTSISKLDIKVLENIPFQNLATGMQGTMAGVVVQTTSGQPGAAPRVIIRGGTSINNPNGSSPLYIVDGVIRDLNDLSPDDVESIQVLKDAAATSLYGARGSNGVVLVKTKSGKPGKTQVTYKYDFVNSETMHTYEFPSARDYIETTRRGFMASAVFVPIRLTNLGPTVTASAGVGNDLTKNTLWTPQYLTPQNQYKLNEGWESMTDPFDPTKTIIFKDTDFQPLLYQKGKSHNHYISVSGGNDRATFNMGAGYMYAQGVIKTSDYNRTTFNLNGDLKANDKLSFTGRVGYQRSGDNHIAPVGNNASSKIYSAASHCKISF</sequence>
<dbReference type="Proteomes" id="UP000321204">
    <property type="component" value="Chromosome"/>
</dbReference>
<dbReference type="GO" id="GO:0009279">
    <property type="term" value="C:cell outer membrane"/>
    <property type="evidence" value="ECO:0007669"/>
    <property type="project" value="UniProtKB-SubCell"/>
</dbReference>
<keyword evidence="1" id="KW-0812">Transmembrane</keyword>
<dbReference type="KEGG" id="fgg:FSB75_00005"/>
<dbReference type="RefSeq" id="WP_146781191.1">
    <property type="nucleotide sequence ID" value="NZ_CP042433.1"/>
</dbReference>
<feature type="domain" description="TonB-dependent receptor plug" evidence="2">
    <location>
        <begin position="137"/>
        <end position="242"/>
    </location>
</feature>
<gene>
    <name evidence="3" type="ORF">FSB75_00005</name>
</gene>
<keyword evidence="1" id="KW-0813">Transport</keyword>
<dbReference type="InterPro" id="IPR039426">
    <property type="entry name" value="TonB-dep_rcpt-like"/>
</dbReference>
<comment type="similarity">
    <text evidence="1">Belongs to the TonB-dependent receptor family.</text>
</comment>
<dbReference type="Pfam" id="PF07715">
    <property type="entry name" value="Plug"/>
    <property type="match status" value="1"/>
</dbReference>
<evidence type="ECO:0000256" key="1">
    <source>
        <dbReference type="PROSITE-ProRule" id="PRU01360"/>
    </source>
</evidence>
<proteinExistence type="inferred from homology"/>